<accession>A0ABV9X848</accession>
<gene>
    <name evidence="1" type="ORF">ACFPM3_01825</name>
</gene>
<protein>
    <submittedName>
        <fullName evidence="1">Uncharacterized protein</fullName>
    </submittedName>
</protein>
<organism evidence="1 2">
    <name type="scientific">Streptomyces coeruleoprunus</name>
    <dbReference type="NCBI Taxonomy" id="285563"/>
    <lineage>
        <taxon>Bacteria</taxon>
        <taxon>Bacillati</taxon>
        <taxon>Actinomycetota</taxon>
        <taxon>Actinomycetes</taxon>
        <taxon>Kitasatosporales</taxon>
        <taxon>Streptomycetaceae</taxon>
        <taxon>Streptomyces</taxon>
    </lineage>
</organism>
<dbReference type="RefSeq" id="WP_345691912.1">
    <property type="nucleotide sequence ID" value="NZ_BAABIT010000001.1"/>
</dbReference>
<dbReference type="EMBL" id="JBHSJD010000001">
    <property type="protein sequence ID" value="MFC5020888.1"/>
    <property type="molecule type" value="Genomic_DNA"/>
</dbReference>
<keyword evidence="2" id="KW-1185">Reference proteome</keyword>
<reference evidence="2" key="1">
    <citation type="journal article" date="2019" name="Int. J. Syst. Evol. Microbiol.">
        <title>The Global Catalogue of Microorganisms (GCM) 10K type strain sequencing project: providing services to taxonomists for standard genome sequencing and annotation.</title>
        <authorList>
            <consortium name="The Broad Institute Genomics Platform"/>
            <consortium name="The Broad Institute Genome Sequencing Center for Infectious Disease"/>
            <person name="Wu L."/>
            <person name="Ma J."/>
        </authorList>
    </citation>
    <scope>NUCLEOTIDE SEQUENCE [LARGE SCALE GENOMIC DNA]</scope>
    <source>
        <strain evidence="2">CGMCC 4.1648</strain>
    </source>
</reference>
<sequence length="83" mass="9105">MTDAITNDFTVASIDVMPMITVEFTEEELAEAKAHAASLGKSMRAHAHDIIVADAQRAAFLRNADETVAWALDVFKDMPEGQR</sequence>
<proteinExistence type="predicted"/>
<evidence type="ECO:0000313" key="1">
    <source>
        <dbReference type="EMBL" id="MFC5020888.1"/>
    </source>
</evidence>
<name>A0ABV9X848_9ACTN</name>
<dbReference type="Proteomes" id="UP001595829">
    <property type="component" value="Unassembled WGS sequence"/>
</dbReference>
<comment type="caution">
    <text evidence="1">The sequence shown here is derived from an EMBL/GenBank/DDBJ whole genome shotgun (WGS) entry which is preliminary data.</text>
</comment>
<evidence type="ECO:0000313" key="2">
    <source>
        <dbReference type="Proteomes" id="UP001595829"/>
    </source>
</evidence>